<dbReference type="AlphaFoldDB" id="A0A6G4QVG6"/>
<evidence type="ECO:0000256" key="1">
    <source>
        <dbReference type="SAM" id="MobiDB-lite"/>
    </source>
</evidence>
<feature type="compositionally biased region" description="Low complexity" evidence="1">
    <location>
        <begin position="1"/>
        <end position="20"/>
    </location>
</feature>
<gene>
    <name evidence="2" type="ORF">G5B46_06870</name>
</gene>
<proteinExistence type="predicted"/>
<reference evidence="2" key="1">
    <citation type="submission" date="2020-02" db="EMBL/GenBank/DDBJ databases">
        <authorList>
            <person name="Gao J."/>
            <person name="Sun J."/>
        </authorList>
    </citation>
    <scope>NUCLEOTIDE SEQUENCE</scope>
    <source>
        <strain evidence="2">602-2</strain>
    </source>
</reference>
<organism evidence="2">
    <name type="scientific">Caulobacter sp. 602-2</name>
    <dbReference type="NCBI Taxonomy" id="2710887"/>
    <lineage>
        <taxon>Bacteria</taxon>
        <taxon>Pseudomonadati</taxon>
        <taxon>Pseudomonadota</taxon>
        <taxon>Alphaproteobacteria</taxon>
        <taxon>Caulobacterales</taxon>
        <taxon>Caulobacteraceae</taxon>
        <taxon>Caulobacter</taxon>
    </lineage>
</organism>
<sequence>MLVELGSPSAPRAAVSSAGSTPSETAPIAVDPDLADDPTRGAPSPRPPPA</sequence>
<dbReference type="RefSeq" id="WP_165257211.1">
    <property type="nucleotide sequence ID" value="NZ_JAAKGT010000002.1"/>
</dbReference>
<protein>
    <submittedName>
        <fullName evidence="2">Uncharacterized protein</fullName>
    </submittedName>
</protein>
<evidence type="ECO:0000313" key="2">
    <source>
        <dbReference type="EMBL" id="NGM49324.1"/>
    </source>
</evidence>
<dbReference type="EMBL" id="JAAKGT010000002">
    <property type="protein sequence ID" value="NGM49324.1"/>
    <property type="molecule type" value="Genomic_DNA"/>
</dbReference>
<feature type="region of interest" description="Disordered" evidence="1">
    <location>
        <begin position="1"/>
        <end position="50"/>
    </location>
</feature>
<name>A0A6G4QVG6_9CAUL</name>
<comment type="caution">
    <text evidence="2">The sequence shown here is derived from an EMBL/GenBank/DDBJ whole genome shotgun (WGS) entry which is preliminary data.</text>
</comment>
<accession>A0A6G4QVG6</accession>